<accession>A0A9X3NW13</accession>
<dbReference type="AlphaFoldDB" id="A0A9X3NW13"/>
<sequence>MTPHGSTGGSRPRSLPERLYLLSYDLDKKRLDAPSSLYRHQLLRGAALVELSLRGLVVDRGGKAARGDGPEPDDALLAGVLADVPAHRPRHWAGLLVREPGAAERTVRERLAEAGVVTVETRRLLGVLPLRTVTPVDGAEVRLLRERVRDIVIGGDPAAAPAEDVALAVLALEGNMAHVLTWRERRDHKRAIAALNAHFDAMVPGVRSAVRLAVANATSGG</sequence>
<evidence type="ECO:0000256" key="4">
    <source>
        <dbReference type="ARBA" id="ARBA00023136"/>
    </source>
</evidence>
<protein>
    <submittedName>
        <fullName evidence="5">GPP34 family phosphoprotein</fullName>
    </submittedName>
</protein>
<organism evidence="5 6">
    <name type="scientific">Streptomonospora mangrovi</name>
    <dbReference type="NCBI Taxonomy" id="2883123"/>
    <lineage>
        <taxon>Bacteria</taxon>
        <taxon>Bacillati</taxon>
        <taxon>Actinomycetota</taxon>
        <taxon>Actinomycetes</taxon>
        <taxon>Streptosporangiales</taxon>
        <taxon>Nocardiopsidaceae</taxon>
        <taxon>Streptomonospora</taxon>
    </lineage>
</organism>
<dbReference type="GO" id="GO:0005737">
    <property type="term" value="C:cytoplasm"/>
    <property type="evidence" value="ECO:0007669"/>
    <property type="project" value="UniProtKB-ARBA"/>
</dbReference>
<comment type="subcellular location">
    <subcellularLocation>
        <location evidence="1">Golgi apparatus membrane</location>
        <topology evidence="1">Peripheral membrane protein</topology>
        <orientation evidence="1">Cytoplasmic side</orientation>
    </subcellularLocation>
</comment>
<dbReference type="InterPro" id="IPR038261">
    <property type="entry name" value="GPP34-like_sf"/>
</dbReference>
<keyword evidence="6" id="KW-1185">Reference proteome</keyword>
<dbReference type="RefSeq" id="WP_270072573.1">
    <property type="nucleotide sequence ID" value="NZ_JAJAQC010000019.1"/>
</dbReference>
<dbReference type="EMBL" id="JAJAQC010000019">
    <property type="protein sequence ID" value="MDA0565296.1"/>
    <property type="molecule type" value="Genomic_DNA"/>
</dbReference>
<keyword evidence="3" id="KW-0446">Lipid-binding</keyword>
<dbReference type="Gene3D" id="1.10.3630.10">
    <property type="entry name" value="yeast vps74-n-term truncation variant domain like"/>
    <property type="match status" value="1"/>
</dbReference>
<dbReference type="GO" id="GO:0012505">
    <property type="term" value="C:endomembrane system"/>
    <property type="evidence" value="ECO:0007669"/>
    <property type="project" value="UniProtKB-ARBA"/>
</dbReference>
<dbReference type="InterPro" id="IPR008628">
    <property type="entry name" value="GPP34-like"/>
</dbReference>
<comment type="caution">
    <text evidence="5">The sequence shown here is derived from an EMBL/GenBank/DDBJ whole genome shotgun (WGS) entry which is preliminary data.</text>
</comment>
<gene>
    <name evidence="5" type="ORF">LG943_13365</name>
</gene>
<dbReference type="Proteomes" id="UP001140076">
    <property type="component" value="Unassembled WGS sequence"/>
</dbReference>
<evidence type="ECO:0000313" key="6">
    <source>
        <dbReference type="Proteomes" id="UP001140076"/>
    </source>
</evidence>
<evidence type="ECO:0000256" key="2">
    <source>
        <dbReference type="ARBA" id="ARBA00023034"/>
    </source>
</evidence>
<evidence type="ECO:0000256" key="3">
    <source>
        <dbReference type="ARBA" id="ARBA00023121"/>
    </source>
</evidence>
<reference evidence="5" key="1">
    <citation type="submission" date="2021-10" db="EMBL/GenBank/DDBJ databases">
        <title>Streptomonospora sp. nov., isolated from mangrove soil.</title>
        <authorList>
            <person name="Chen X."/>
            <person name="Ge X."/>
            <person name="Liu W."/>
        </authorList>
    </citation>
    <scope>NUCLEOTIDE SEQUENCE</scope>
    <source>
        <strain evidence="5">S1-112</strain>
    </source>
</reference>
<keyword evidence="4" id="KW-0472">Membrane</keyword>
<name>A0A9X3NW13_9ACTN</name>
<evidence type="ECO:0000313" key="5">
    <source>
        <dbReference type="EMBL" id="MDA0565296.1"/>
    </source>
</evidence>
<keyword evidence="2" id="KW-0333">Golgi apparatus</keyword>
<evidence type="ECO:0000256" key="1">
    <source>
        <dbReference type="ARBA" id="ARBA00004255"/>
    </source>
</evidence>
<dbReference type="Pfam" id="PF05719">
    <property type="entry name" value="GPP34"/>
    <property type="match status" value="1"/>
</dbReference>
<proteinExistence type="predicted"/>
<dbReference type="GO" id="GO:0070273">
    <property type="term" value="F:phosphatidylinositol-4-phosphate binding"/>
    <property type="evidence" value="ECO:0007669"/>
    <property type="project" value="InterPro"/>
</dbReference>